<gene>
    <name evidence="1" type="ORF">JMJ77_003066</name>
</gene>
<dbReference type="AlphaFoldDB" id="A0A9P7U7N1"/>
<reference evidence="1" key="1">
    <citation type="submission" date="2021-05" db="EMBL/GenBank/DDBJ databases">
        <title>Comparative genomics of three Colletotrichum scovillei strains and genetic complementation revealed genes involved fungal growth and virulence on chili pepper.</title>
        <authorList>
            <person name="Hsieh D.-K."/>
            <person name="Chuang S.-C."/>
            <person name="Chen C.-Y."/>
            <person name="Chao Y.-T."/>
            <person name="Lu M.-Y.J."/>
            <person name="Lee M.-H."/>
            <person name="Shih M.-C."/>
        </authorList>
    </citation>
    <scope>NUCLEOTIDE SEQUENCE</scope>
    <source>
        <strain evidence="1">Coll-153</strain>
    </source>
</reference>
<protein>
    <submittedName>
        <fullName evidence="1">Uncharacterized protein</fullName>
    </submittedName>
</protein>
<dbReference type="Proteomes" id="UP000699042">
    <property type="component" value="Unassembled WGS sequence"/>
</dbReference>
<evidence type="ECO:0000313" key="1">
    <source>
        <dbReference type="EMBL" id="KAG7043360.1"/>
    </source>
</evidence>
<name>A0A9P7U7N1_9PEZI</name>
<dbReference type="EMBL" id="JAESDN010000012">
    <property type="protein sequence ID" value="KAG7043360.1"/>
    <property type="molecule type" value="Genomic_DNA"/>
</dbReference>
<evidence type="ECO:0000313" key="2">
    <source>
        <dbReference type="Proteomes" id="UP000699042"/>
    </source>
</evidence>
<sequence>MGIDISVYKGEENSAEQGPMTSLAIHALRNERFRDIVMSPNTNLASQYAFTVGPQRLRRTGTLSSET</sequence>
<comment type="caution">
    <text evidence="1">The sequence shown here is derived from an EMBL/GenBank/DDBJ whole genome shotgun (WGS) entry which is preliminary data.</text>
</comment>
<keyword evidence="2" id="KW-1185">Reference proteome</keyword>
<organism evidence="1 2">
    <name type="scientific">Colletotrichum scovillei</name>
    <dbReference type="NCBI Taxonomy" id="1209932"/>
    <lineage>
        <taxon>Eukaryota</taxon>
        <taxon>Fungi</taxon>
        <taxon>Dikarya</taxon>
        <taxon>Ascomycota</taxon>
        <taxon>Pezizomycotina</taxon>
        <taxon>Sordariomycetes</taxon>
        <taxon>Hypocreomycetidae</taxon>
        <taxon>Glomerellales</taxon>
        <taxon>Glomerellaceae</taxon>
        <taxon>Colletotrichum</taxon>
        <taxon>Colletotrichum acutatum species complex</taxon>
    </lineage>
</organism>
<proteinExistence type="predicted"/>
<accession>A0A9P7U7N1</accession>